<organism evidence="3 5">
    <name type="scientific">Cylicocyclus nassatus</name>
    <name type="common">Nematode worm</name>
    <dbReference type="NCBI Taxonomy" id="53992"/>
    <lineage>
        <taxon>Eukaryota</taxon>
        <taxon>Metazoa</taxon>
        <taxon>Ecdysozoa</taxon>
        <taxon>Nematoda</taxon>
        <taxon>Chromadorea</taxon>
        <taxon>Rhabditida</taxon>
        <taxon>Rhabditina</taxon>
        <taxon>Rhabditomorpha</taxon>
        <taxon>Strongyloidea</taxon>
        <taxon>Strongylidae</taxon>
        <taxon>Cylicocyclus</taxon>
    </lineage>
</organism>
<dbReference type="EMBL" id="CATQJL010000001">
    <property type="protein sequence ID" value="CAJ0589071.1"/>
    <property type="molecule type" value="Genomic_DNA"/>
</dbReference>
<gene>
    <name evidence="2" type="ORF">CYNAS_LOCUS1044</name>
    <name evidence="3" type="ORF">CYNAS_LOCUS1053</name>
    <name evidence="4" type="ORF">CYNAS_LOCUS1054</name>
</gene>
<name>A0AA36DL09_CYLNA</name>
<sequence length="78" mass="8718">MSSNIVVLFLLFVTVAANINFEQIKQLANFCKQECQEQLEKGDFGVYSACIKNCTSNSLLQFVKIPAPDYSRPDPDLA</sequence>
<accession>A0AA36DL09</accession>
<reference evidence="3" key="1">
    <citation type="submission" date="2023-07" db="EMBL/GenBank/DDBJ databases">
        <authorList>
            <consortium name="CYATHOMIX"/>
        </authorList>
    </citation>
    <scope>NUCLEOTIDE SEQUENCE</scope>
    <source>
        <strain evidence="3">N/A</strain>
    </source>
</reference>
<evidence type="ECO:0000313" key="3">
    <source>
        <dbReference type="EMBL" id="CAJ0589070.1"/>
    </source>
</evidence>
<feature type="chain" id="PRO_5041588990" evidence="1">
    <location>
        <begin position="18"/>
        <end position="78"/>
    </location>
</feature>
<evidence type="ECO:0000313" key="5">
    <source>
        <dbReference type="Proteomes" id="UP001176961"/>
    </source>
</evidence>
<protein>
    <submittedName>
        <fullName evidence="3">Uncharacterized protein</fullName>
    </submittedName>
</protein>
<evidence type="ECO:0000313" key="2">
    <source>
        <dbReference type="EMBL" id="CAJ0589061.1"/>
    </source>
</evidence>
<dbReference type="AlphaFoldDB" id="A0AA36DL09"/>
<evidence type="ECO:0000313" key="4">
    <source>
        <dbReference type="EMBL" id="CAJ0589071.1"/>
    </source>
</evidence>
<dbReference type="Proteomes" id="UP001176961">
    <property type="component" value="Unassembled WGS sequence"/>
</dbReference>
<feature type="signal peptide" evidence="1">
    <location>
        <begin position="1"/>
        <end position="17"/>
    </location>
</feature>
<evidence type="ECO:0000256" key="1">
    <source>
        <dbReference type="SAM" id="SignalP"/>
    </source>
</evidence>
<dbReference type="EMBL" id="CATQJL010000001">
    <property type="protein sequence ID" value="CAJ0589061.1"/>
    <property type="molecule type" value="Genomic_DNA"/>
</dbReference>
<dbReference type="EMBL" id="CATQJL010000001">
    <property type="protein sequence ID" value="CAJ0589070.1"/>
    <property type="molecule type" value="Genomic_DNA"/>
</dbReference>
<comment type="caution">
    <text evidence="3">The sequence shown here is derived from an EMBL/GenBank/DDBJ whole genome shotgun (WGS) entry which is preliminary data.</text>
</comment>
<keyword evidence="5" id="KW-1185">Reference proteome</keyword>
<keyword evidence="1" id="KW-0732">Signal</keyword>
<proteinExistence type="predicted"/>